<evidence type="ECO:0000313" key="2">
    <source>
        <dbReference type="Proteomes" id="UP000234681"/>
    </source>
</evidence>
<gene>
    <name evidence="1" type="ORF">rCG_28926</name>
</gene>
<reference evidence="2" key="1">
    <citation type="submission" date="2005-09" db="EMBL/GenBank/DDBJ databases">
        <authorList>
            <person name="Mural R.J."/>
            <person name="Li P.W."/>
            <person name="Adams M.D."/>
            <person name="Amanatides P.G."/>
            <person name="Baden-Tillson H."/>
            <person name="Barnstead M."/>
            <person name="Chin S.H."/>
            <person name="Dew I."/>
            <person name="Evans C.A."/>
            <person name="Ferriera S."/>
            <person name="Flanigan M."/>
            <person name="Fosler C."/>
            <person name="Glodek A."/>
            <person name="Gu Z."/>
            <person name="Holt R.A."/>
            <person name="Jennings D."/>
            <person name="Kraft C.L."/>
            <person name="Lu F."/>
            <person name="Nguyen T."/>
            <person name="Nusskern D.R."/>
            <person name="Pfannkoch C.M."/>
            <person name="Sitter C."/>
            <person name="Sutton G.G."/>
            <person name="Venter J.C."/>
            <person name="Wang Z."/>
            <person name="Woodage T."/>
            <person name="Zheng X.H."/>
            <person name="Zhong F."/>
        </authorList>
    </citation>
    <scope>NUCLEOTIDE SEQUENCE [LARGE SCALE GENOMIC DNA]</scope>
    <source>
        <strain>BN</strain>
        <strain evidence="2">Sprague-Dawley</strain>
    </source>
</reference>
<sequence>MKDLQEYKAKNVGGQTLSTISSSTYPVMVALDPSCHALKPSHITICLHGSMPFRIQMLMHSWWC</sequence>
<feature type="non-terminal residue" evidence="1">
    <location>
        <position position="64"/>
    </location>
</feature>
<accession>A6HVN1</accession>
<protein>
    <submittedName>
        <fullName evidence="1">RCG28926</fullName>
    </submittedName>
</protein>
<dbReference type="EMBL" id="CH473952">
    <property type="protein sequence ID" value="EDL82167.1"/>
    <property type="molecule type" value="Genomic_DNA"/>
</dbReference>
<proteinExistence type="predicted"/>
<dbReference type="Proteomes" id="UP000234681">
    <property type="component" value="Chromosome 2"/>
</dbReference>
<name>A6HVN1_RAT</name>
<organism evidence="1 2">
    <name type="scientific">Rattus norvegicus</name>
    <name type="common">Rat</name>
    <dbReference type="NCBI Taxonomy" id="10116"/>
    <lineage>
        <taxon>Eukaryota</taxon>
        <taxon>Metazoa</taxon>
        <taxon>Chordata</taxon>
        <taxon>Craniata</taxon>
        <taxon>Vertebrata</taxon>
        <taxon>Euteleostomi</taxon>
        <taxon>Mammalia</taxon>
        <taxon>Eutheria</taxon>
        <taxon>Euarchontoglires</taxon>
        <taxon>Glires</taxon>
        <taxon>Rodentia</taxon>
        <taxon>Myomorpha</taxon>
        <taxon>Muroidea</taxon>
        <taxon>Muridae</taxon>
        <taxon>Murinae</taxon>
        <taxon>Rattus</taxon>
    </lineage>
</organism>
<dbReference type="AlphaFoldDB" id="A6HVN1"/>
<evidence type="ECO:0000313" key="1">
    <source>
        <dbReference type="EMBL" id="EDL82167.1"/>
    </source>
</evidence>